<reference evidence="1" key="1">
    <citation type="journal article" date="2015" name="Nature">
        <title>Complex archaea that bridge the gap between prokaryotes and eukaryotes.</title>
        <authorList>
            <person name="Spang A."/>
            <person name="Saw J.H."/>
            <person name="Jorgensen S.L."/>
            <person name="Zaremba-Niedzwiedzka K."/>
            <person name="Martijn J."/>
            <person name="Lind A.E."/>
            <person name="van Eijk R."/>
            <person name="Schleper C."/>
            <person name="Guy L."/>
            <person name="Ettema T.J."/>
        </authorList>
    </citation>
    <scope>NUCLEOTIDE SEQUENCE</scope>
</reference>
<dbReference type="InterPro" id="IPR010064">
    <property type="entry name" value="HK97-gp10_tail"/>
</dbReference>
<gene>
    <name evidence="1" type="ORF">LCGC14_2361400</name>
</gene>
<accession>A0A0F9F1D2</accession>
<evidence type="ECO:0000313" key="1">
    <source>
        <dbReference type="EMBL" id="KKL44867.1"/>
    </source>
</evidence>
<organism evidence="1">
    <name type="scientific">marine sediment metagenome</name>
    <dbReference type="NCBI Taxonomy" id="412755"/>
    <lineage>
        <taxon>unclassified sequences</taxon>
        <taxon>metagenomes</taxon>
        <taxon>ecological metagenomes</taxon>
    </lineage>
</organism>
<dbReference type="EMBL" id="LAZR01034598">
    <property type="protein sequence ID" value="KKL44867.1"/>
    <property type="molecule type" value="Genomic_DNA"/>
</dbReference>
<protein>
    <recommendedName>
        <fullName evidence="2">HK97 gp10 family phage protein</fullName>
    </recommendedName>
</protein>
<comment type="caution">
    <text evidence="1">The sequence shown here is derived from an EMBL/GenBank/DDBJ whole genome shotgun (WGS) entry which is preliminary data.</text>
</comment>
<dbReference type="Pfam" id="PF04883">
    <property type="entry name" value="HK97-gp10_like"/>
    <property type="match status" value="1"/>
</dbReference>
<proteinExistence type="predicted"/>
<dbReference type="AlphaFoldDB" id="A0A0F9F1D2"/>
<dbReference type="NCBIfam" id="TIGR01725">
    <property type="entry name" value="phge_HK97_gp10"/>
    <property type="match status" value="1"/>
</dbReference>
<name>A0A0F9F1D2_9ZZZZ</name>
<evidence type="ECO:0008006" key="2">
    <source>
        <dbReference type="Google" id="ProtNLM"/>
    </source>
</evidence>
<sequence length="130" mass="14648">MSKKTVTFTIEGTDALERKLLSMGNRVFAELDGIVKKATEPLVKAAKARVPRDRGTLRDSIHASKAFGRRGTVEYHVGPGKDGFYGRFLEWGTRYSPKRPWLRPAADEKENEITKMLADGLAKVLEKERE</sequence>